<evidence type="ECO:0000313" key="7">
    <source>
        <dbReference type="Proteomes" id="UP000292544"/>
    </source>
</evidence>
<dbReference type="Pfam" id="PF05567">
    <property type="entry name" value="T4P_PilY1"/>
    <property type="match status" value="1"/>
</dbReference>
<evidence type="ECO:0000259" key="5">
    <source>
        <dbReference type="Pfam" id="PF05567"/>
    </source>
</evidence>
<proteinExistence type="predicted"/>
<feature type="signal peptide" evidence="4">
    <location>
        <begin position="1"/>
        <end position="25"/>
    </location>
</feature>
<dbReference type="Proteomes" id="UP000292544">
    <property type="component" value="Unassembled WGS sequence"/>
</dbReference>
<keyword evidence="4" id="KW-0732">Signal</keyword>
<feature type="domain" description="PilY1 beta-propeller" evidence="5">
    <location>
        <begin position="719"/>
        <end position="975"/>
    </location>
</feature>
<organism evidence="6 7">
    <name type="scientific">Corallincola spongiicola</name>
    <dbReference type="NCBI Taxonomy" id="2520508"/>
    <lineage>
        <taxon>Bacteria</taxon>
        <taxon>Pseudomonadati</taxon>
        <taxon>Pseudomonadota</taxon>
        <taxon>Gammaproteobacteria</taxon>
        <taxon>Alteromonadales</taxon>
        <taxon>Psychromonadaceae</taxon>
        <taxon>Corallincola</taxon>
    </lineage>
</organism>
<evidence type="ECO:0000313" key="6">
    <source>
        <dbReference type="EMBL" id="TAA41869.1"/>
    </source>
</evidence>
<feature type="chain" id="PRO_5045542243" description="PilY1 beta-propeller domain-containing protein" evidence="4">
    <location>
        <begin position="26"/>
        <end position="1223"/>
    </location>
</feature>
<sequence length="1223" mass="131693">MNFGIKNFKRLAIAVAACLSTVVVADDTELFVKEISTRTGFRPQILVIFDTSGSMHDNSVLTKQFFDEEIVYPTSGYFEVRIDNSTKQCRTSSNGSWSSSACGTVPGFNGSNFYWVKGNSSGGEPPELSGNNQKFKGKLLNCRLARDTIAEQGFFSGYLRQYKYSGNDGSWEEFPDEDVNGTLVGGVNSDTKSGLPIDCFADIEEGNNKNNGKMKDHTGTYVSTHDGFPVDGQGDPDSRVYWDNSGSYVNNTAFGLGEAVTIYSENYLRWHHNDNIANKSYTRMQIAQESMTNVIGATLSADFGLMVFNKNNGDDGNPSLVNHAGRVVAGIKSRTVSQTGDLQDLISGLAGSGHTPLCESTYEAYRYLAGKNARWGNDESRNWNTTSYPNPDYTIRAGGVSSGAYLDPYKECSGNVYIILMSDGDPVSDNVLNGTISGEFNGLGGKVHGSYLPALTKWLATNDVNTLKGGDQKVTTYTVGFGTGLSSKGEEILKQAGEGSGGRFFTAENTTQLQAKLLEAIVEILGANANVTSPAVATDSSDRTQILDNLYYAVFSPSKTARWAGNLKKLKLSDDGTKVVDASSADGAEALNPDGGIKDGALTFWTQSGVADGGAADKGGVAETLTANAGSRALKFNDGIGNLKVMNRSNLQAAAGSQEQLASHMQIAVEDIDTVLSFLQGIDTEDQDTDGSHTDARKDSMGDPMHARPVAINYGNDDIRILLGTNTGFVHLFKDKGNTVEESWAFMPFELLPKANLLRKNTESTPKVYGMDVTATVYKEDPNNDGKVNDGEKVIAYLGMRRGGSSYYALDISDPDAPKLLWTIDGDDAGFGELAQTWSKPTVGFLRNVGANRPVLFFGAGYSVNKDTDGVGTNDSTGRGIYVVDGLDGSLIFSFTPADTTSTNVEMTGMTDSFPGEVATLDSVIDGFVDRLYAADTGGNIWRFDFPEADKATWGGFKFASVGGSVAADDRRFFTKPVITRTYYDEITKETVDSVDIFRRRELPADFVLLGSGDIPSPLGTDTNDYQFMLQDNYIQPTDWNTETPPSTIAIADMYHLNIAQTAYAAATTDEEKLSVLAGYTSDFKGCYISHGVGEKIMGPSRVLAGYSLHTTFTPGEESEGCKPGFGVGRLYISNLCRVNTTLTSFNVSTLPMYDAPTIVPPKADADPDTTDRPQLLLPGGVKDVLCEGGQCADEDGKPIPTEPPGTALFNLIKHNTHSVEKE</sequence>
<comment type="caution">
    <text evidence="6">The sequence shown here is derived from an EMBL/GenBank/DDBJ whole genome shotgun (WGS) entry which is preliminary data.</text>
</comment>
<reference evidence="7" key="1">
    <citation type="submission" date="2019-02" db="EMBL/GenBank/DDBJ databases">
        <title>Draft genome sequence of Muricauda sp. 176CP4-71.</title>
        <authorList>
            <person name="Park J.-S."/>
        </authorList>
    </citation>
    <scope>NUCLEOTIDE SEQUENCE [LARGE SCALE GENOMIC DNA]</scope>
    <source>
        <strain evidence="7">176GS2-150</strain>
    </source>
</reference>
<dbReference type="InterPro" id="IPR036465">
    <property type="entry name" value="vWFA_dom_sf"/>
</dbReference>
<feature type="compositionally biased region" description="Basic and acidic residues" evidence="3">
    <location>
        <begin position="690"/>
        <end position="701"/>
    </location>
</feature>
<accession>A0ABY1WLQ6</accession>
<evidence type="ECO:0000256" key="1">
    <source>
        <dbReference type="ARBA" id="ARBA00022723"/>
    </source>
</evidence>
<keyword evidence="2" id="KW-0106">Calcium</keyword>
<keyword evidence="7" id="KW-1185">Reference proteome</keyword>
<name>A0ABY1WLQ6_9GAMM</name>
<dbReference type="RefSeq" id="WP_130567753.1">
    <property type="nucleotide sequence ID" value="NZ_SHLY01000007.1"/>
</dbReference>
<dbReference type="Gene3D" id="3.40.50.410">
    <property type="entry name" value="von Willebrand factor, type A domain"/>
    <property type="match status" value="1"/>
</dbReference>
<gene>
    <name evidence="6" type="ORF">EXY25_16695</name>
</gene>
<keyword evidence="1" id="KW-0479">Metal-binding</keyword>
<dbReference type="InterPro" id="IPR008707">
    <property type="entry name" value="B-propeller_PilY1"/>
</dbReference>
<evidence type="ECO:0000256" key="3">
    <source>
        <dbReference type="SAM" id="MobiDB-lite"/>
    </source>
</evidence>
<dbReference type="EMBL" id="SHLY01000007">
    <property type="protein sequence ID" value="TAA41869.1"/>
    <property type="molecule type" value="Genomic_DNA"/>
</dbReference>
<evidence type="ECO:0000256" key="4">
    <source>
        <dbReference type="SAM" id="SignalP"/>
    </source>
</evidence>
<evidence type="ECO:0000256" key="2">
    <source>
        <dbReference type="ARBA" id="ARBA00022837"/>
    </source>
</evidence>
<protein>
    <recommendedName>
        <fullName evidence="5">PilY1 beta-propeller domain-containing protein</fullName>
    </recommendedName>
</protein>
<feature type="region of interest" description="Disordered" evidence="3">
    <location>
        <begin position="684"/>
        <end position="705"/>
    </location>
</feature>